<evidence type="ECO:0000313" key="15">
    <source>
        <dbReference type="Proteomes" id="UP000005856"/>
    </source>
</evidence>
<evidence type="ECO:0000256" key="10">
    <source>
        <dbReference type="SAM" id="Phobius"/>
    </source>
</evidence>
<organism evidence="14 15">
    <name type="scientific">Marinobacter algicola DG893</name>
    <dbReference type="NCBI Taxonomy" id="443152"/>
    <lineage>
        <taxon>Bacteria</taxon>
        <taxon>Pseudomonadati</taxon>
        <taxon>Pseudomonadota</taxon>
        <taxon>Gammaproteobacteria</taxon>
        <taxon>Pseudomonadales</taxon>
        <taxon>Marinobacteraceae</taxon>
        <taxon>Marinobacter</taxon>
    </lineage>
</organism>
<gene>
    <name evidence="14" type="ORF">MDG893_11211</name>
</gene>
<feature type="domain" description="HAMP" evidence="13">
    <location>
        <begin position="158"/>
        <end position="211"/>
    </location>
</feature>
<dbReference type="OrthoDB" id="9121563at2"/>
<keyword evidence="6 10" id="KW-0812">Transmembrane</keyword>
<dbReference type="EC" id="2.7.13.3" evidence="3"/>
<dbReference type="PROSITE" id="PS50109">
    <property type="entry name" value="HIS_KIN"/>
    <property type="match status" value="1"/>
</dbReference>
<dbReference type="InterPro" id="IPR003660">
    <property type="entry name" value="HAMP_dom"/>
</dbReference>
<dbReference type="SMART" id="SM00387">
    <property type="entry name" value="HATPase_c"/>
    <property type="match status" value="1"/>
</dbReference>
<dbReference type="EMBL" id="ABCP01000001">
    <property type="protein sequence ID" value="EDM49766.1"/>
    <property type="molecule type" value="Genomic_DNA"/>
</dbReference>
<feature type="domain" description="Histidine kinase" evidence="12">
    <location>
        <begin position="219"/>
        <end position="429"/>
    </location>
</feature>
<dbReference type="GO" id="GO:0005886">
    <property type="term" value="C:plasma membrane"/>
    <property type="evidence" value="ECO:0007669"/>
    <property type="project" value="TreeGrafter"/>
</dbReference>
<evidence type="ECO:0000256" key="6">
    <source>
        <dbReference type="ARBA" id="ARBA00022692"/>
    </source>
</evidence>
<dbReference type="GO" id="GO:0000155">
    <property type="term" value="F:phosphorelay sensor kinase activity"/>
    <property type="evidence" value="ECO:0007669"/>
    <property type="project" value="InterPro"/>
</dbReference>
<dbReference type="Gene3D" id="3.30.565.10">
    <property type="entry name" value="Histidine kinase-like ATPase, C-terminal domain"/>
    <property type="match status" value="1"/>
</dbReference>
<evidence type="ECO:0000256" key="1">
    <source>
        <dbReference type="ARBA" id="ARBA00000085"/>
    </source>
</evidence>
<sequence length="429" mass="48213">MKSSLTARLTGTLFVLIAATAAASMFIVEQFVDDIEDTILDLELKADADYFKQQLLEDEFRPVKTGRLEAVFLPEGAEESVLPDYFQGRTLPFSREVEVGETTLLIVGEQLNEPGGKLFLAQDITIMENREFLVQLVLVGVAAGMLLVGYFIARVGARYLVRPFKKLTREVLGTEPGSSMPRMTTHYRDQEFCDIAEAFNRFLSELEKHIEREKSFVKLASHELRTPLAVMGGALNVLEQRQSLSEADQKTLGRLRRAMQTMRDDTEVLLELARSEASSDDARIIVVKDIIQNTIDDLEHGHPGQGGRITIFDDSPDLRIRTHPILVRMLLRNLLQNALRHTQSPVEVHILWNGILIKDFGSGLPETVVETLRLSNEPRGAVSKTDQLNNTTFGLLIVRLVCERLGWGIKVAQSDDRGTEFLIEIDNRS</sequence>
<dbReference type="InterPro" id="IPR003661">
    <property type="entry name" value="HisK_dim/P_dom"/>
</dbReference>
<evidence type="ECO:0000256" key="5">
    <source>
        <dbReference type="ARBA" id="ARBA00022679"/>
    </source>
</evidence>
<keyword evidence="10" id="KW-0472">Membrane</keyword>
<dbReference type="SUPFAM" id="SSF47384">
    <property type="entry name" value="Homodimeric domain of signal transducing histidine kinase"/>
    <property type="match status" value="1"/>
</dbReference>
<evidence type="ECO:0000256" key="7">
    <source>
        <dbReference type="ARBA" id="ARBA00022777"/>
    </source>
</evidence>
<evidence type="ECO:0000256" key="2">
    <source>
        <dbReference type="ARBA" id="ARBA00004370"/>
    </source>
</evidence>
<dbReference type="Gene3D" id="1.10.287.130">
    <property type="match status" value="1"/>
</dbReference>
<evidence type="ECO:0000259" key="13">
    <source>
        <dbReference type="PROSITE" id="PS50885"/>
    </source>
</evidence>
<dbReference type="Proteomes" id="UP000005856">
    <property type="component" value="Unassembled WGS sequence"/>
</dbReference>
<evidence type="ECO:0000256" key="3">
    <source>
        <dbReference type="ARBA" id="ARBA00012438"/>
    </source>
</evidence>
<dbReference type="RefSeq" id="WP_007151968.1">
    <property type="nucleotide sequence ID" value="NZ_ABCP01000001.1"/>
</dbReference>
<feature type="signal peptide" evidence="11">
    <location>
        <begin position="1"/>
        <end position="23"/>
    </location>
</feature>
<evidence type="ECO:0000256" key="11">
    <source>
        <dbReference type="SAM" id="SignalP"/>
    </source>
</evidence>
<comment type="subcellular location">
    <subcellularLocation>
        <location evidence="2">Membrane</location>
    </subcellularLocation>
</comment>
<dbReference type="AlphaFoldDB" id="A6EVB7"/>
<protein>
    <recommendedName>
        <fullName evidence="3">histidine kinase</fullName>
        <ecNumber evidence="3">2.7.13.3</ecNumber>
    </recommendedName>
</protein>
<dbReference type="CDD" id="cd00082">
    <property type="entry name" value="HisKA"/>
    <property type="match status" value="1"/>
</dbReference>
<evidence type="ECO:0000313" key="14">
    <source>
        <dbReference type="EMBL" id="EDM49766.1"/>
    </source>
</evidence>
<dbReference type="InterPro" id="IPR036097">
    <property type="entry name" value="HisK_dim/P_sf"/>
</dbReference>
<proteinExistence type="predicted"/>
<feature type="transmembrane region" description="Helical" evidence="10">
    <location>
        <begin position="132"/>
        <end position="153"/>
    </location>
</feature>
<reference evidence="14 15" key="1">
    <citation type="submission" date="2007-06" db="EMBL/GenBank/DDBJ databases">
        <authorList>
            <person name="Green D."/>
            <person name="Ferriera S."/>
            <person name="Johnson J."/>
            <person name="Kravitz S."/>
            <person name="Beeson K."/>
            <person name="Sutton G."/>
            <person name="Rogers Y.-H."/>
            <person name="Friedman R."/>
            <person name="Frazier M."/>
            <person name="Venter J.C."/>
        </authorList>
    </citation>
    <scope>NUCLEOTIDE SEQUENCE [LARGE SCALE GENOMIC DNA]</scope>
    <source>
        <strain evidence="14 15">DG893</strain>
    </source>
</reference>
<dbReference type="Pfam" id="PF02518">
    <property type="entry name" value="HATPase_c"/>
    <property type="match status" value="1"/>
</dbReference>
<dbReference type="InterPro" id="IPR005467">
    <property type="entry name" value="His_kinase_dom"/>
</dbReference>
<name>A6EVB7_9GAMM</name>
<dbReference type="PANTHER" id="PTHR45436">
    <property type="entry name" value="SENSOR HISTIDINE KINASE YKOH"/>
    <property type="match status" value="1"/>
</dbReference>
<keyword evidence="15" id="KW-1185">Reference proteome</keyword>
<dbReference type="InterPro" id="IPR036890">
    <property type="entry name" value="HATPase_C_sf"/>
</dbReference>
<dbReference type="InterPro" id="IPR050428">
    <property type="entry name" value="TCS_sensor_his_kinase"/>
</dbReference>
<dbReference type="Pfam" id="PF00512">
    <property type="entry name" value="HisKA"/>
    <property type="match status" value="1"/>
</dbReference>
<keyword evidence="9" id="KW-0902">Two-component regulatory system</keyword>
<keyword evidence="11" id="KW-0732">Signal</keyword>
<feature type="chain" id="PRO_5002696118" description="histidine kinase" evidence="11">
    <location>
        <begin position="24"/>
        <end position="429"/>
    </location>
</feature>
<dbReference type="PANTHER" id="PTHR45436:SF16">
    <property type="entry name" value="HISTIDINE KINASE"/>
    <property type="match status" value="1"/>
</dbReference>
<keyword evidence="7 14" id="KW-0418">Kinase</keyword>
<dbReference type="STRING" id="443152.MDG893_11211"/>
<comment type="caution">
    <text evidence="14">The sequence shown here is derived from an EMBL/GenBank/DDBJ whole genome shotgun (WGS) entry which is preliminary data.</text>
</comment>
<evidence type="ECO:0000256" key="8">
    <source>
        <dbReference type="ARBA" id="ARBA00022989"/>
    </source>
</evidence>
<dbReference type="InterPro" id="IPR003594">
    <property type="entry name" value="HATPase_dom"/>
</dbReference>
<dbReference type="PROSITE" id="PS50885">
    <property type="entry name" value="HAMP"/>
    <property type="match status" value="1"/>
</dbReference>
<dbReference type="SUPFAM" id="SSF55874">
    <property type="entry name" value="ATPase domain of HSP90 chaperone/DNA topoisomerase II/histidine kinase"/>
    <property type="match status" value="1"/>
</dbReference>
<dbReference type="SMART" id="SM00388">
    <property type="entry name" value="HisKA"/>
    <property type="match status" value="1"/>
</dbReference>
<evidence type="ECO:0000256" key="9">
    <source>
        <dbReference type="ARBA" id="ARBA00023012"/>
    </source>
</evidence>
<keyword evidence="4" id="KW-0597">Phosphoprotein</keyword>
<keyword evidence="8 10" id="KW-1133">Transmembrane helix</keyword>
<dbReference type="Gene3D" id="6.10.340.10">
    <property type="match status" value="1"/>
</dbReference>
<dbReference type="eggNOG" id="COG4191">
    <property type="taxonomic scope" value="Bacteria"/>
</dbReference>
<keyword evidence="5" id="KW-0808">Transferase</keyword>
<accession>A6EVB7</accession>
<evidence type="ECO:0000256" key="4">
    <source>
        <dbReference type="ARBA" id="ARBA00022553"/>
    </source>
</evidence>
<comment type="catalytic activity">
    <reaction evidence="1">
        <text>ATP + protein L-histidine = ADP + protein N-phospho-L-histidine.</text>
        <dbReference type="EC" id="2.7.13.3"/>
    </reaction>
</comment>
<evidence type="ECO:0000259" key="12">
    <source>
        <dbReference type="PROSITE" id="PS50109"/>
    </source>
</evidence>